<dbReference type="NCBIfam" id="TIGR01409">
    <property type="entry name" value="TAT_signal_seq"/>
    <property type="match status" value="1"/>
</dbReference>
<evidence type="ECO:0008006" key="4">
    <source>
        <dbReference type="Google" id="ProtNLM"/>
    </source>
</evidence>
<comment type="caution">
    <text evidence="2">The sequence shown here is derived from an EMBL/GenBank/DDBJ whole genome shotgun (WGS) entry which is preliminary data.</text>
</comment>
<evidence type="ECO:0000313" key="2">
    <source>
        <dbReference type="EMBL" id="GAA5048611.1"/>
    </source>
</evidence>
<gene>
    <name evidence="2" type="ORF">GCM10025751_20730</name>
</gene>
<protein>
    <recommendedName>
        <fullName evidence="4">Tat (Twin-arginine translocation) pathway signal sequence</fullName>
    </recommendedName>
</protein>
<feature type="compositionally biased region" description="Basic and acidic residues" evidence="1">
    <location>
        <begin position="173"/>
        <end position="186"/>
    </location>
</feature>
<feature type="compositionally biased region" description="Basic and acidic residues" evidence="1">
    <location>
        <begin position="135"/>
        <end position="146"/>
    </location>
</feature>
<organism evidence="2 3">
    <name type="scientific">Haladaptatus pallidirubidus</name>
    <dbReference type="NCBI Taxonomy" id="1008152"/>
    <lineage>
        <taxon>Archaea</taxon>
        <taxon>Methanobacteriati</taxon>
        <taxon>Methanobacteriota</taxon>
        <taxon>Stenosarchaea group</taxon>
        <taxon>Halobacteria</taxon>
        <taxon>Halobacteriales</taxon>
        <taxon>Haladaptataceae</taxon>
        <taxon>Haladaptatus</taxon>
    </lineage>
</organism>
<keyword evidence="3" id="KW-1185">Reference proteome</keyword>
<sequence>MHSHRTSRRNLLKASAGVAVVSLAIPTLSSTAIAHFPNELDIDVKPDDDSNEINLGSRGVVPVVVHQTDEFDPTSEAVRYRFGSPATVADGGGACPIHEGHAKDFDGDGSDELLFHFRIKDAGFEEGATEAELRWEKDDSGEHGLSGRDSVTIVGGDREHDGDGDSMNTGESGHQHEDGRKDENEC</sequence>
<dbReference type="InterPro" id="IPR019546">
    <property type="entry name" value="TAT_signal_bac_arc"/>
</dbReference>
<dbReference type="InterPro" id="IPR006311">
    <property type="entry name" value="TAT_signal"/>
</dbReference>
<feature type="region of interest" description="Disordered" evidence="1">
    <location>
        <begin position="135"/>
        <end position="186"/>
    </location>
</feature>
<dbReference type="EMBL" id="BAABKX010000001">
    <property type="protein sequence ID" value="GAA5048611.1"/>
    <property type="molecule type" value="Genomic_DNA"/>
</dbReference>
<dbReference type="PROSITE" id="PS51318">
    <property type="entry name" value="TAT"/>
    <property type="match status" value="1"/>
</dbReference>
<evidence type="ECO:0000256" key="1">
    <source>
        <dbReference type="SAM" id="MobiDB-lite"/>
    </source>
</evidence>
<reference evidence="2 3" key="1">
    <citation type="journal article" date="2019" name="Int. J. Syst. Evol. Microbiol.">
        <title>The Global Catalogue of Microorganisms (GCM) 10K type strain sequencing project: providing services to taxonomists for standard genome sequencing and annotation.</title>
        <authorList>
            <consortium name="The Broad Institute Genomics Platform"/>
            <consortium name="The Broad Institute Genome Sequencing Center for Infectious Disease"/>
            <person name="Wu L."/>
            <person name="Ma J."/>
        </authorList>
    </citation>
    <scope>NUCLEOTIDE SEQUENCE [LARGE SCALE GENOMIC DNA]</scope>
    <source>
        <strain evidence="2 3">JCM 17504</strain>
    </source>
</reference>
<dbReference type="AlphaFoldDB" id="A0AAV3UGY2"/>
<dbReference type="Proteomes" id="UP001501729">
    <property type="component" value="Unassembled WGS sequence"/>
</dbReference>
<accession>A0AAV3UGY2</accession>
<evidence type="ECO:0000313" key="3">
    <source>
        <dbReference type="Proteomes" id="UP001501729"/>
    </source>
</evidence>
<proteinExistence type="predicted"/>
<name>A0AAV3UGY2_9EURY</name>